<accession>A0A1M7G8A8</accession>
<evidence type="ECO:0000313" key="2">
    <source>
        <dbReference type="Proteomes" id="UP000184280"/>
    </source>
</evidence>
<proteinExistence type="predicted"/>
<organism evidence="1 2">
    <name type="scientific">Xylanibacter ruminicola</name>
    <name type="common">Prevotella ruminicola</name>
    <dbReference type="NCBI Taxonomy" id="839"/>
    <lineage>
        <taxon>Bacteria</taxon>
        <taxon>Pseudomonadati</taxon>
        <taxon>Bacteroidota</taxon>
        <taxon>Bacteroidia</taxon>
        <taxon>Bacteroidales</taxon>
        <taxon>Prevotellaceae</taxon>
        <taxon>Xylanibacter</taxon>
    </lineage>
</organism>
<gene>
    <name evidence="1" type="ORF">SAMN04488494_1376</name>
</gene>
<name>A0A1M7G8A8_XYLRU</name>
<dbReference type="EMBL" id="FRCJ01000002">
    <property type="protein sequence ID" value="SHM12167.1"/>
    <property type="molecule type" value="Genomic_DNA"/>
</dbReference>
<dbReference type="Proteomes" id="UP000184280">
    <property type="component" value="Unassembled WGS sequence"/>
</dbReference>
<dbReference type="AlphaFoldDB" id="A0A1M7G8A8"/>
<dbReference type="RefSeq" id="WP_073043913.1">
    <property type="nucleotide sequence ID" value="NZ_FOLF01000003.1"/>
</dbReference>
<reference evidence="1 2" key="1">
    <citation type="submission" date="2016-11" db="EMBL/GenBank/DDBJ databases">
        <authorList>
            <person name="Jaros S."/>
            <person name="Januszkiewicz K."/>
            <person name="Wedrychowicz H."/>
        </authorList>
    </citation>
    <scope>NUCLEOTIDE SEQUENCE [LARGE SCALE GENOMIC DNA]</scope>
    <source>
        <strain evidence="1 2">BPI-34</strain>
    </source>
</reference>
<evidence type="ECO:0000313" key="1">
    <source>
        <dbReference type="EMBL" id="SHM12167.1"/>
    </source>
</evidence>
<sequence>MGDKFVIGNRLKDKWIAVLDTDKKILEFTSQLAKAQEHQLEEDAQMNLADIQETGYFSDLQIYIKDNNRAYRIDERG</sequence>
<protein>
    <submittedName>
        <fullName evidence="1">Uncharacterized protein</fullName>
    </submittedName>
</protein>
<dbReference type="OrthoDB" id="1072896at2"/>